<organism evidence="1 2">
    <name type="scientific">Brevibacillus ruminantium</name>
    <dbReference type="NCBI Taxonomy" id="2950604"/>
    <lineage>
        <taxon>Bacteria</taxon>
        <taxon>Bacillati</taxon>
        <taxon>Bacillota</taxon>
        <taxon>Bacilli</taxon>
        <taxon>Bacillales</taxon>
        <taxon>Paenibacillaceae</taxon>
        <taxon>Brevibacillus</taxon>
    </lineage>
</organism>
<dbReference type="RefSeq" id="WP_251872222.1">
    <property type="nucleotide sequence ID" value="NZ_CP098755.1"/>
</dbReference>
<evidence type="ECO:0000313" key="1">
    <source>
        <dbReference type="EMBL" id="USG65116.1"/>
    </source>
</evidence>
<accession>A0ABY4WE38</accession>
<proteinExistence type="predicted"/>
<keyword evidence="2" id="KW-1185">Reference proteome</keyword>
<dbReference type="Proteomes" id="UP001056500">
    <property type="component" value="Chromosome"/>
</dbReference>
<evidence type="ECO:0000313" key="2">
    <source>
        <dbReference type="Proteomes" id="UP001056500"/>
    </source>
</evidence>
<dbReference type="EMBL" id="CP098755">
    <property type="protein sequence ID" value="USG65116.1"/>
    <property type="molecule type" value="Genomic_DNA"/>
</dbReference>
<protein>
    <submittedName>
        <fullName evidence="1">Uncharacterized protein</fullName>
    </submittedName>
</protein>
<gene>
    <name evidence="1" type="ORF">NDK47_23830</name>
</gene>
<name>A0ABY4WE38_9BACL</name>
<reference evidence="1" key="1">
    <citation type="submission" date="2022-06" db="EMBL/GenBank/DDBJ databases">
        <title>Genome sequencing of Brevibacillus sp. BB3-R1.</title>
        <authorList>
            <person name="Heo J."/>
            <person name="Lee D."/>
            <person name="Won M."/>
            <person name="Han B.-H."/>
            <person name="Hong S.-B."/>
            <person name="Kwon S.-W."/>
        </authorList>
    </citation>
    <scope>NUCLEOTIDE SEQUENCE</scope>
    <source>
        <strain evidence="1">BB3-R1</strain>
    </source>
</reference>
<sequence length="53" mass="6141">MNKNAYDLNRERKKREMKNLAKQHAMPAPENLSNWPTSVIQSVINSIQKKTGM</sequence>